<gene>
    <name evidence="1" type="ORF">ABNX05_13345</name>
</gene>
<evidence type="ECO:0000313" key="2">
    <source>
        <dbReference type="Proteomes" id="UP001478862"/>
    </source>
</evidence>
<proteinExistence type="predicted"/>
<dbReference type="Proteomes" id="UP001478862">
    <property type="component" value="Unassembled WGS sequence"/>
</dbReference>
<sequence length="197" mass="23900">MNSKEDIQKQFYKIYKGQISISEFEEWLYKTQEIESVFNNDFYFKLLDLDYRKKHIKVELVKVIEMEIPHGKFEQSRILSLLKNIIFEKGDPVEILEQLYDDYCNGYSFLRFLGLTYITGIDVLPTLKQRDKWDDNKFNSKREILNNIKPKLIKEAERLLSFFQEGLLIIAEENDYLDYRKEEEKIELHNIERMFKE</sequence>
<dbReference type="EMBL" id="JBEGDG010000009">
    <property type="protein sequence ID" value="MEQ6355608.1"/>
    <property type="molecule type" value="Genomic_DNA"/>
</dbReference>
<comment type="caution">
    <text evidence="1">The sequence shown here is derived from an EMBL/GenBank/DDBJ whole genome shotgun (WGS) entry which is preliminary data.</text>
</comment>
<keyword evidence="2" id="KW-1185">Reference proteome</keyword>
<reference evidence="1 2" key="1">
    <citation type="submission" date="2024-06" db="EMBL/GenBank/DDBJ databases">
        <title>Lysinibacillus zambalefons sp. nov., a Novel Firmicute Isolated from the Poon Bato Zambales Hyperalkaline Spring.</title>
        <authorList>
            <person name="Aja J.A."/>
            <person name="Lazaro J.E.H."/>
            <person name="Llorin L.D."/>
            <person name="Lim K.R."/>
            <person name="Teodosio J."/>
            <person name="Dalisay D.S."/>
        </authorList>
    </citation>
    <scope>NUCLEOTIDE SEQUENCE [LARGE SCALE GENOMIC DNA]</scope>
    <source>
        <strain evidence="1 2">M3</strain>
    </source>
</reference>
<organism evidence="1 2">
    <name type="scientific">Lysinibacillus zambalensis</name>
    <dbReference type="NCBI Taxonomy" id="3160866"/>
    <lineage>
        <taxon>Bacteria</taxon>
        <taxon>Bacillati</taxon>
        <taxon>Bacillota</taxon>
        <taxon>Bacilli</taxon>
        <taxon>Bacillales</taxon>
        <taxon>Bacillaceae</taxon>
        <taxon>Lysinibacillus</taxon>
    </lineage>
</organism>
<dbReference type="RefSeq" id="WP_349660194.1">
    <property type="nucleotide sequence ID" value="NZ_JBEGDG010000009.1"/>
</dbReference>
<name>A0ABV1MWG9_9BACI</name>
<accession>A0ABV1MWG9</accession>
<protein>
    <submittedName>
        <fullName evidence="1">Uncharacterized protein</fullName>
    </submittedName>
</protein>
<evidence type="ECO:0000313" key="1">
    <source>
        <dbReference type="EMBL" id="MEQ6355608.1"/>
    </source>
</evidence>